<evidence type="ECO:0000313" key="22">
    <source>
        <dbReference type="EMBL" id="OCB85500.1"/>
    </source>
</evidence>
<comment type="similarity">
    <text evidence="4 20">Belongs to the mitochondrial carrier (TC 2.A.29) family.</text>
</comment>
<dbReference type="Proteomes" id="UP000757232">
    <property type="component" value="Unassembled WGS sequence"/>
</dbReference>
<keyword evidence="8 19" id="KW-0812">Transmembrane</keyword>
<evidence type="ECO:0000256" key="20">
    <source>
        <dbReference type="RuleBase" id="RU000488"/>
    </source>
</evidence>
<protein>
    <submittedName>
        <fullName evidence="22">Mitochondrial carrier protein</fullName>
    </submittedName>
</protein>
<keyword evidence="14" id="KW-0496">Mitochondrion</keyword>
<gene>
    <name evidence="22" type="ORF">A7U60_g7510</name>
</gene>
<evidence type="ECO:0000256" key="1">
    <source>
        <dbReference type="ARBA" id="ARBA00004123"/>
    </source>
</evidence>
<evidence type="ECO:0000256" key="10">
    <source>
        <dbReference type="ARBA" id="ARBA00022776"/>
    </source>
</evidence>
<dbReference type="InterPro" id="IPR023395">
    <property type="entry name" value="MCP_dom_sf"/>
</dbReference>
<dbReference type="OrthoDB" id="427452at2759"/>
<comment type="subcellular location">
    <subcellularLocation>
        <location evidence="3">Chromosome</location>
        <location evidence="3">Centromere</location>
        <location evidence="3">Kinetochore</location>
    </subcellularLocation>
    <subcellularLocation>
        <location evidence="2">Mitochondrion inner membrane</location>
        <topology evidence="2">Multi-pass membrane protein</topology>
    </subcellularLocation>
    <subcellularLocation>
        <location evidence="1">Nucleus</location>
    </subcellularLocation>
</comment>
<keyword evidence="12" id="KW-0995">Kinetochore</keyword>
<evidence type="ECO:0000256" key="5">
    <source>
        <dbReference type="ARBA" id="ARBA00022448"/>
    </source>
</evidence>
<dbReference type="GO" id="GO:0005315">
    <property type="term" value="F:phosphate transmembrane transporter activity"/>
    <property type="evidence" value="ECO:0007669"/>
    <property type="project" value="InterPro"/>
</dbReference>
<evidence type="ECO:0000256" key="6">
    <source>
        <dbReference type="ARBA" id="ARBA00022454"/>
    </source>
</evidence>
<dbReference type="GO" id="GO:1990547">
    <property type="term" value="P:mitochondrial phosphate ion transmembrane transport"/>
    <property type="evidence" value="ECO:0007669"/>
    <property type="project" value="InterPro"/>
</dbReference>
<proteinExistence type="inferred from homology"/>
<keyword evidence="6" id="KW-0158">Chromosome</keyword>
<feature type="repeat" description="Solcar" evidence="19">
    <location>
        <begin position="499"/>
        <end position="580"/>
    </location>
</feature>
<evidence type="ECO:0000256" key="3">
    <source>
        <dbReference type="ARBA" id="ARBA00004629"/>
    </source>
</evidence>
<evidence type="ECO:0000256" key="2">
    <source>
        <dbReference type="ARBA" id="ARBA00004448"/>
    </source>
</evidence>
<evidence type="ECO:0000256" key="13">
    <source>
        <dbReference type="ARBA" id="ARBA00022989"/>
    </source>
</evidence>
<dbReference type="SUPFAM" id="SSF103506">
    <property type="entry name" value="Mitochondrial carrier"/>
    <property type="match status" value="1"/>
</dbReference>
<evidence type="ECO:0000256" key="19">
    <source>
        <dbReference type="PROSITE-ProRule" id="PRU00282"/>
    </source>
</evidence>
<evidence type="ECO:0000313" key="23">
    <source>
        <dbReference type="Proteomes" id="UP000757232"/>
    </source>
</evidence>
<dbReference type="GO" id="GO:0005634">
    <property type="term" value="C:nucleus"/>
    <property type="evidence" value="ECO:0007669"/>
    <property type="project" value="UniProtKB-SubCell"/>
</dbReference>
<dbReference type="FunFam" id="1.50.40.10:FF:000138">
    <property type="entry name" value="Mitochondrial phosphate carrier protein 3"/>
    <property type="match status" value="1"/>
</dbReference>
<keyword evidence="13" id="KW-1133">Transmembrane helix</keyword>
<evidence type="ECO:0000256" key="14">
    <source>
        <dbReference type="ARBA" id="ARBA00023128"/>
    </source>
</evidence>
<evidence type="ECO:0000256" key="21">
    <source>
        <dbReference type="SAM" id="Coils"/>
    </source>
</evidence>
<reference evidence="22" key="1">
    <citation type="submission" date="2016-06" db="EMBL/GenBank/DDBJ databases">
        <title>Draft Genome sequence of the fungus Inonotus baumii.</title>
        <authorList>
            <person name="Zhu H."/>
            <person name="Lin W."/>
        </authorList>
    </citation>
    <scope>NUCLEOTIDE SEQUENCE</scope>
    <source>
        <strain evidence="22">821</strain>
    </source>
</reference>
<keyword evidence="15 19" id="KW-0472">Membrane</keyword>
<keyword evidence="5 20" id="KW-0813">Transport</keyword>
<accession>A0A9Q5N036</accession>
<dbReference type="Pfam" id="PF00153">
    <property type="entry name" value="Mito_carr"/>
    <property type="match status" value="2"/>
</dbReference>
<keyword evidence="7" id="KW-0132">Cell division</keyword>
<organism evidence="22 23">
    <name type="scientific">Sanghuangporus baumii</name>
    <name type="common">Phellinus baumii</name>
    <dbReference type="NCBI Taxonomy" id="108892"/>
    <lineage>
        <taxon>Eukaryota</taxon>
        <taxon>Fungi</taxon>
        <taxon>Dikarya</taxon>
        <taxon>Basidiomycota</taxon>
        <taxon>Agaricomycotina</taxon>
        <taxon>Agaricomycetes</taxon>
        <taxon>Hymenochaetales</taxon>
        <taxon>Hymenochaetaceae</taxon>
        <taxon>Sanghuangporus</taxon>
    </lineage>
</organism>
<keyword evidence="10" id="KW-0498">Mitosis</keyword>
<evidence type="ECO:0000256" key="7">
    <source>
        <dbReference type="ARBA" id="ARBA00022618"/>
    </source>
</evidence>
<keyword evidence="9" id="KW-0677">Repeat</keyword>
<dbReference type="GO" id="GO:0051301">
    <property type="term" value="P:cell division"/>
    <property type="evidence" value="ECO:0007669"/>
    <property type="project" value="UniProtKB-KW"/>
</dbReference>
<evidence type="ECO:0000256" key="17">
    <source>
        <dbReference type="ARBA" id="ARBA00023306"/>
    </source>
</evidence>
<dbReference type="PANTHER" id="PTHR45671:SF10">
    <property type="entry name" value="SOLUTE CARRIER FAMILY 25 MEMBER 3"/>
    <property type="match status" value="1"/>
</dbReference>
<evidence type="ECO:0000256" key="8">
    <source>
        <dbReference type="ARBA" id="ARBA00022692"/>
    </source>
</evidence>
<dbReference type="PROSITE" id="PS50920">
    <property type="entry name" value="SOLCAR"/>
    <property type="match status" value="3"/>
</dbReference>
<evidence type="ECO:0000256" key="16">
    <source>
        <dbReference type="ARBA" id="ARBA00023242"/>
    </source>
</evidence>
<dbReference type="Gene3D" id="1.50.40.10">
    <property type="entry name" value="Mitochondrial carrier domain"/>
    <property type="match status" value="1"/>
</dbReference>
<keyword evidence="11" id="KW-0999">Mitochondrion inner membrane</keyword>
<dbReference type="InterPro" id="IPR018108">
    <property type="entry name" value="MCP_transmembrane"/>
</dbReference>
<keyword evidence="23" id="KW-1185">Reference proteome</keyword>
<evidence type="ECO:0000256" key="4">
    <source>
        <dbReference type="ARBA" id="ARBA00006375"/>
    </source>
</evidence>
<keyword evidence="21" id="KW-0175">Coiled coil</keyword>
<keyword evidence="17" id="KW-0131">Cell cycle</keyword>
<feature type="coiled-coil region" evidence="21">
    <location>
        <begin position="177"/>
        <end position="204"/>
    </location>
</feature>
<evidence type="ECO:0000256" key="9">
    <source>
        <dbReference type="ARBA" id="ARBA00022737"/>
    </source>
</evidence>
<name>A0A9Q5N036_SANBA</name>
<dbReference type="PANTHER" id="PTHR45671">
    <property type="entry name" value="SOLUTE CARRIER FAMILY 25 (MITOCHONDRIAL CARRIER PHOSPHATE CARRIER), MEMBER 3, LIKE-RELATED-RELATED"/>
    <property type="match status" value="1"/>
</dbReference>
<dbReference type="AlphaFoldDB" id="A0A9Q5N036"/>
<feature type="repeat" description="Solcar" evidence="19">
    <location>
        <begin position="395"/>
        <end position="482"/>
    </location>
</feature>
<comment type="caution">
    <text evidence="22">The sequence shown here is derived from an EMBL/GenBank/DDBJ whole genome shotgun (WGS) entry which is preliminary data.</text>
</comment>
<sequence>MSNTAARSSTGGTVSAANALDKSLSQSQTSGGQIQNQQPPQSSRRWMHFHSALQLAIQRAAHKWTIRKLIATFFCYVYLDVGCGIRYEDFSECFELWCKEEPDGASGVYNTISLHMERLITNACDGLFVRYNARENIDKLHAVVTEARERQQRGEPPGPDTWRPNLEPRNAVRARTIPILREEKAKLEERLAQLEKENLELQSQMWEEYSAMKENDAAEARRLDALWELEQKWSSLPIEDIQDFVSSSLSCHHRLSSFTLDAPRRLRLVFGSIIVLQMASATKKWDARYLTDVPHDVPYYSKCLLGGVLACGITHAGITPLDVTKCNMQVDPAKYKGLASGLRTLVAEEGATGIWKGFGPTFVGYSFQGAFKYGLYEVFKDAYSNLAGEENSKKYKPLIWLAGSASAEVFADIALCPFEMTKVKIQTSPQGTFPVKFGSALKEMSRLKADTRYPFGSLVPLWSRQIPYTMAKFFFFEQIVQLFYTHVFPEPKETYGKGTQLGVTFASGYLAGVVCAIVSHPADSIVSQMGKLSNKGKSFGQIASEVGAVNLMTKGLGTRVIMIGTLTGFQWWIYDSFKTAMGMGTTGGK</sequence>
<feature type="repeat" description="Solcar" evidence="19">
    <location>
        <begin position="298"/>
        <end position="382"/>
    </location>
</feature>
<keyword evidence="18" id="KW-0137">Centromere</keyword>
<keyword evidence="16" id="KW-0539">Nucleus</keyword>
<evidence type="ECO:0000256" key="12">
    <source>
        <dbReference type="ARBA" id="ARBA00022838"/>
    </source>
</evidence>
<dbReference type="InterPro" id="IPR007128">
    <property type="entry name" value="PMF1/Nnf1"/>
</dbReference>
<dbReference type="InterPro" id="IPR044677">
    <property type="entry name" value="SLC25A3/Pic2/Mir1-like"/>
</dbReference>
<evidence type="ECO:0000256" key="18">
    <source>
        <dbReference type="ARBA" id="ARBA00023328"/>
    </source>
</evidence>
<evidence type="ECO:0000256" key="15">
    <source>
        <dbReference type="ARBA" id="ARBA00023136"/>
    </source>
</evidence>
<dbReference type="GO" id="GO:0005743">
    <property type="term" value="C:mitochondrial inner membrane"/>
    <property type="evidence" value="ECO:0007669"/>
    <property type="project" value="UniProtKB-SubCell"/>
</dbReference>
<dbReference type="EMBL" id="LNZH02000209">
    <property type="protein sequence ID" value="OCB85500.1"/>
    <property type="molecule type" value="Genomic_DNA"/>
</dbReference>
<dbReference type="Pfam" id="PF03980">
    <property type="entry name" value="Nnf1"/>
    <property type="match status" value="1"/>
</dbReference>
<dbReference type="GO" id="GO:0000444">
    <property type="term" value="C:MIS12/MIND type complex"/>
    <property type="evidence" value="ECO:0007669"/>
    <property type="project" value="InterPro"/>
</dbReference>
<evidence type="ECO:0000256" key="11">
    <source>
        <dbReference type="ARBA" id="ARBA00022792"/>
    </source>
</evidence>